<keyword evidence="4" id="KW-1185">Reference proteome</keyword>
<feature type="region of interest" description="Disordered" evidence="1">
    <location>
        <begin position="120"/>
        <end position="140"/>
    </location>
</feature>
<comment type="caution">
    <text evidence="3">The sequence shown here is derived from an EMBL/GenBank/DDBJ whole genome shotgun (WGS) entry which is preliminary data.</text>
</comment>
<evidence type="ECO:0000313" key="3">
    <source>
        <dbReference type="EMBL" id="NNG24353.1"/>
    </source>
</evidence>
<evidence type="ECO:0000256" key="2">
    <source>
        <dbReference type="SAM" id="SignalP"/>
    </source>
</evidence>
<name>A0A7Y2K104_9BURK</name>
<organism evidence="3 4">
    <name type="scientific">Telluria aromaticivorans</name>
    <dbReference type="NCBI Taxonomy" id="2725995"/>
    <lineage>
        <taxon>Bacteria</taxon>
        <taxon>Pseudomonadati</taxon>
        <taxon>Pseudomonadota</taxon>
        <taxon>Betaproteobacteria</taxon>
        <taxon>Burkholderiales</taxon>
        <taxon>Oxalobacteraceae</taxon>
        <taxon>Telluria group</taxon>
        <taxon>Telluria</taxon>
    </lineage>
</organism>
<feature type="chain" id="PRO_5031447995" evidence="2">
    <location>
        <begin position="22"/>
        <end position="140"/>
    </location>
</feature>
<feature type="signal peptide" evidence="2">
    <location>
        <begin position="1"/>
        <end position="21"/>
    </location>
</feature>
<gene>
    <name evidence="3" type="ORF">HGB41_15290</name>
</gene>
<evidence type="ECO:0000256" key="1">
    <source>
        <dbReference type="SAM" id="MobiDB-lite"/>
    </source>
</evidence>
<sequence>MRPLSLLLPAALLVLASSAGAQTQTYPRPDTSPISTVTVTAPAKTVRLRDEQVREIAGTYAMSNGWNLRVRGTPRYIDATIDNEKPLRLQPVSADKFVSGDGNVTMEFNRGSSREDMLMSYVPDPKNPGRVEVSAQREKR</sequence>
<dbReference type="EMBL" id="JABAIV010000005">
    <property type="protein sequence ID" value="NNG24353.1"/>
    <property type="molecule type" value="Genomic_DNA"/>
</dbReference>
<reference evidence="3 4" key="1">
    <citation type="submission" date="2020-04" db="EMBL/GenBank/DDBJ databases">
        <title>Massilia sp. nov., a cold adapted bacteria isolated from Arctic soil.</title>
        <authorList>
            <person name="Son J."/>
            <person name="Ka J.-O."/>
        </authorList>
    </citation>
    <scope>NUCLEOTIDE SEQUENCE [LARGE SCALE GENOMIC DNA]</scope>
    <source>
        <strain evidence="3 4">ML15P13</strain>
    </source>
</reference>
<dbReference type="AlphaFoldDB" id="A0A7Y2K104"/>
<protein>
    <submittedName>
        <fullName evidence="3">Uncharacterized protein</fullName>
    </submittedName>
</protein>
<evidence type="ECO:0000313" key="4">
    <source>
        <dbReference type="Proteomes" id="UP000533905"/>
    </source>
</evidence>
<keyword evidence="2" id="KW-0732">Signal</keyword>
<dbReference type="Proteomes" id="UP000533905">
    <property type="component" value="Unassembled WGS sequence"/>
</dbReference>
<dbReference type="RefSeq" id="WP_171085912.1">
    <property type="nucleotide sequence ID" value="NZ_JABAIV010000005.1"/>
</dbReference>
<proteinExistence type="predicted"/>
<accession>A0A7Y2K104</accession>